<dbReference type="SUPFAM" id="SSF53335">
    <property type="entry name" value="S-adenosyl-L-methionine-dependent methyltransferases"/>
    <property type="match status" value="1"/>
</dbReference>
<sequence>MGGHDERVERGRRYWDNLSSFAPALERTASALDTVGLDRLGLGAGQSVLDVGCGAGAAFPALCDAVGPDGRVVGVDLSGAMLDRARERVAEHRLWQVELVHAEISGAELEPGGFDGAVAVFALSAVADVDGALRTVRRALRPGCRLLVVDLDLVPRGPAAPLTWATRQLYRRRAGAATDDLAAAARAVFDAVEILDLPLGAGSRWAPLVGLVATA</sequence>
<dbReference type="AlphaFoldDB" id="A0A4R1HU67"/>
<dbReference type="Gene3D" id="3.40.50.150">
    <property type="entry name" value="Vaccinia Virus protein VP39"/>
    <property type="match status" value="1"/>
</dbReference>
<dbReference type="GO" id="GO:0008168">
    <property type="term" value="F:methyltransferase activity"/>
    <property type="evidence" value="ECO:0007669"/>
    <property type="project" value="UniProtKB-KW"/>
</dbReference>
<dbReference type="PANTHER" id="PTHR43861:SF1">
    <property type="entry name" value="TRANS-ACONITATE 2-METHYLTRANSFERASE"/>
    <property type="match status" value="1"/>
</dbReference>
<evidence type="ECO:0000256" key="2">
    <source>
        <dbReference type="ARBA" id="ARBA00022679"/>
    </source>
</evidence>
<name>A0A4R1HU67_PSEEN</name>
<dbReference type="CDD" id="cd02440">
    <property type="entry name" value="AdoMet_MTases"/>
    <property type="match status" value="1"/>
</dbReference>
<evidence type="ECO:0000313" key="4">
    <source>
        <dbReference type="EMBL" id="TCK26234.1"/>
    </source>
</evidence>
<proteinExistence type="predicted"/>
<dbReference type="Pfam" id="PF13649">
    <property type="entry name" value="Methyltransf_25"/>
    <property type="match status" value="1"/>
</dbReference>
<dbReference type="InterPro" id="IPR041698">
    <property type="entry name" value="Methyltransf_25"/>
</dbReference>
<keyword evidence="5" id="KW-1185">Reference proteome</keyword>
<evidence type="ECO:0000256" key="1">
    <source>
        <dbReference type="ARBA" id="ARBA00022603"/>
    </source>
</evidence>
<reference evidence="4 5" key="1">
    <citation type="submission" date="2019-03" db="EMBL/GenBank/DDBJ databases">
        <title>Sequencing the genomes of 1000 actinobacteria strains.</title>
        <authorList>
            <person name="Klenk H.-P."/>
        </authorList>
    </citation>
    <scope>NUCLEOTIDE SEQUENCE [LARGE SCALE GENOMIC DNA]</scope>
    <source>
        <strain evidence="4 5">DSM 44969</strain>
    </source>
</reference>
<dbReference type="RefSeq" id="WP_132423172.1">
    <property type="nucleotide sequence ID" value="NZ_SMFZ01000001.1"/>
</dbReference>
<dbReference type="InterPro" id="IPR029063">
    <property type="entry name" value="SAM-dependent_MTases_sf"/>
</dbReference>
<dbReference type="OrthoDB" id="7032234at2"/>
<feature type="domain" description="Methyltransferase" evidence="3">
    <location>
        <begin position="48"/>
        <end position="143"/>
    </location>
</feature>
<protein>
    <submittedName>
        <fullName evidence="4">Methyltransferase family protein</fullName>
    </submittedName>
</protein>
<organism evidence="4 5">
    <name type="scientific">Pseudonocardia endophytica</name>
    <dbReference type="NCBI Taxonomy" id="401976"/>
    <lineage>
        <taxon>Bacteria</taxon>
        <taxon>Bacillati</taxon>
        <taxon>Actinomycetota</taxon>
        <taxon>Actinomycetes</taxon>
        <taxon>Pseudonocardiales</taxon>
        <taxon>Pseudonocardiaceae</taxon>
        <taxon>Pseudonocardia</taxon>
    </lineage>
</organism>
<keyword evidence="1 4" id="KW-0489">Methyltransferase</keyword>
<gene>
    <name evidence="4" type="ORF">EV378_2063</name>
</gene>
<dbReference type="Proteomes" id="UP000295560">
    <property type="component" value="Unassembled WGS sequence"/>
</dbReference>
<evidence type="ECO:0000259" key="3">
    <source>
        <dbReference type="Pfam" id="PF13649"/>
    </source>
</evidence>
<dbReference type="GO" id="GO:0032259">
    <property type="term" value="P:methylation"/>
    <property type="evidence" value="ECO:0007669"/>
    <property type="project" value="UniProtKB-KW"/>
</dbReference>
<keyword evidence="2 4" id="KW-0808">Transferase</keyword>
<accession>A0A4R1HU67</accession>
<evidence type="ECO:0000313" key="5">
    <source>
        <dbReference type="Proteomes" id="UP000295560"/>
    </source>
</evidence>
<dbReference type="EMBL" id="SMFZ01000001">
    <property type="protein sequence ID" value="TCK26234.1"/>
    <property type="molecule type" value="Genomic_DNA"/>
</dbReference>
<comment type="caution">
    <text evidence="4">The sequence shown here is derived from an EMBL/GenBank/DDBJ whole genome shotgun (WGS) entry which is preliminary data.</text>
</comment>
<dbReference type="PANTHER" id="PTHR43861">
    <property type="entry name" value="TRANS-ACONITATE 2-METHYLTRANSFERASE-RELATED"/>
    <property type="match status" value="1"/>
</dbReference>